<name>A0ABX2AXV8_9BACT</name>
<evidence type="ECO:0000313" key="2">
    <source>
        <dbReference type="EMBL" id="NPE14480.1"/>
    </source>
</evidence>
<comment type="caution">
    <text evidence="2">The sequence shown here is derived from an EMBL/GenBank/DDBJ whole genome shotgun (WGS) entry which is preliminary data.</text>
</comment>
<gene>
    <name evidence="2" type="ORF">HPS55_09115</name>
</gene>
<evidence type="ECO:0008006" key="4">
    <source>
        <dbReference type="Google" id="ProtNLM"/>
    </source>
</evidence>
<dbReference type="RefSeq" id="WP_172177864.1">
    <property type="nucleotide sequence ID" value="NZ_CASGIA010000016.1"/>
</dbReference>
<feature type="chain" id="PRO_5046522031" description="DUF4377 domain-containing protein" evidence="1">
    <location>
        <begin position="20"/>
        <end position="204"/>
    </location>
</feature>
<keyword evidence="3" id="KW-1185">Reference proteome</keyword>
<dbReference type="PROSITE" id="PS51257">
    <property type="entry name" value="PROKAR_LIPOPROTEIN"/>
    <property type="match status" value="1"/>
</dbReference>
<feature type="signal peptide" evidence="1">
    <location>
        <begin position="1"/>
        <end position="19"/>
    </location>
</feature>
<organism evidence="2 3">
    <name type="scientific">Xylanibacter rodentium</name>
    <dbReference type="NCBI Taxonomy" id="2736289"/>
    <lineage>
        <taxon>Bacteria</taxon>
        <taxon>Pseudomonadati</taxon>
        <taxon>Bacteroidota</taxon>
        <taxon>Bacteroidia</taxon>
        <taxon>Bacteroidales</taxon>
        <taxon>Prevotellaceae</taxon>
        <taxon>Xylanibacter</taxon>
    </lineage>
</organism>
<protein>
    <recommendedName>
        <fullName evidence="4">DUF4377 domain-containing protein</fullName>
    </recommendedName>
</protein>
<keyword evidence="1" id="KW-0732">Signal</keyword>
<reference evidence="2 3" key="1">
    <citation type="submission" date="2020-05" db="EMBL/GenBank/DDBJ databases">
        <title>Distinct polysaccharide utilization as determinants for interspecies competition between intestinal Prevotella spp.</title>
        <authorList>
            <person name="Galvez E.J.C."/>
            <person name="Iljazovic A."/>
            <person name="Strowig T."/>
        </authorList>
    </citation>
    <scope>NUCLEOTIDE SEQUENCE [LARGE SCALE GENOMIC DNA]</scope>
    <source>
        <strain evidence="2 3">PROD</strain>
    </source>
</reference>
<evidence type="ECO:0000256" key="1">
    <source>
        <dbReference type="SAM" id="SignalP"/>
    </source>
</evidence>
<dbReference type="GeneID" id="82157923"/>
<dbReference type="EMBL" id="JABKKE010000014">
    <property type="protein sequence ID" value="NPE14480.1"/>
    <property type="molecule type" value="Genomic_DNA"/>
</dbReference>
<sequence>MKKLLFLLFIIVVSLYSCSSQDDYDFDMRTKHSPMQESTRSVEEKYEDVNFHLCVTYSPSMTDCVGLVSFSRIILYSYFGDDAYNPPLIGSYNVDYYSQSQCLGGSFNYDRMMTFSIPSKDMLIQNERWYMTVEIDIAPYLKFGDYKVILYNAFQEDWTIELGEVICTSVQAGDKYQMPMTELMNEYTGQRDFYLQLYVVPYNN</sequence>
<evidence type="ECO:0000313" key="3">
    <source>
        <dbReference type="Proteomes" id="UP001193734"/>
    </source>
</evidence>
<proteinExistence type="predicted"/>
<dbReference type="Proteomes" id="UP001193734">
    <property type="component" value="Unassembled WGS sequence"/>
</dbReference>
<accession>A0ABX2AXV8</accession>